<feature type="compositionally biased region" description="Basic and acidic residues" evidence="1">
    <location>
        <begin position="75"/>
        <end position="88"/>
    </location>
</feature>
<dbReference type="AlphaFoldDB" id="A0AAW9RN32"/>
<reference evidence="2 3" key="1">
    <citation type="submission" date="2024-02" db="EMBL/GenBank/DDBJ databases">
        <title>Genome analysis and characterization of Microbaculum marinisediminis sp. nov., isolated from marine sediment.</title>
        <authorList>
            <person name="Du Z.-J."/>
            <person name="Ye Y.-Q."/>
            <person name="Zhang Z.-R."/>
            <person name="Yuan S.-M."/>
            <person name="Zhang X.-Y."/>
        </authorList>
    </citation>
    <scope>NUCLEOTIDE SEQUENCE [LARGE SCALE GENOMIC DNA]</scope>
    <source>
        <strain evidence="2 3">SDUM1044001</strain>
    </source>
</reference>
<feature type="region of interest" description="Disordered" evidence="1">
    <location>
        <begin position="70"/>
        <end position="94"/>
    </location>
</feature>
<evidence type="ECO:0000313" key="3">
    <source>
        <dbReference type="Proteomes" id="UP001378188"/>
    </source>
</evidence>
<name>A0AAW9RN32_9HYPH</name>
<gene>
    <name evidence="2" type="ORF">V3328_07010</name>
</gene>
<keyword evidence="3" id="KW-1185">Reference proteome</keyword>
<dbReference type="EMBL" id="JAZHOF010000003">
    <property type="protein sequence ID" value="MEJ8571216.1"/>
    <property type="molecule type" value="Genomic_DNA"/>
</dbReference>
<dbReference type="Proteomes" id="UP001378188">
    <property type="component" value="Unassembled WGS sequence"/>
</dbReference>
<accession>A0AAW9RN32</accession>
<evidence type="ECO:0000313" key="2">
    <source>
        <dbReference type="EMBL" id="MEJ8571216.1"/>
    </source>
</evidence>
<dbReference type="RefSeq" id="WP_340328919.1">
    <property type="nucleotide sequence ID" value="NZ_JAZHOF010000003.1"/>
</dbReference>
<sequence length="94" mass="10393">MSDDSKPVNLLSNPIVKKMSERMAVKEVELASAYALIDSYKSLEAQHKETIGQLGAELEQHRQELAELRASLQPKDGEVIPPKNDKAAKPARPN</sequence>
<evidence type="ECO:0000256" key="1">
    <source>
        <dbReference type="SAM" id="MobiDB-lite"/>
    </source>
</evidence>
<protein>
    <submittedName>
        <fullName evidence="2">Uncharacterized protein</fullName>
    </submittedName>
</protein>
<proteinExistence type="predicted"/>
<organism evidence="2 3">
    <name type="scientific">Microbaculum marinum</name>
    <dbReference type="NCBI Taxonomy" id="1764581"/>
    <lineage>
        <taxon>Bacteria</taxon>
        <taxon>Pseudomonadati</taxon>
        <taxon>Pseudomonadota</taxon>
        <taxon>Alphaproteobacteria</taxon>
        <taxon>Hyphomicrobiales</taxon>
        <taxon>Tepidamorphaceae</taxon>
        <taxon>Microbaculum</taxon>
    </lineage>
</organism>
<comment type="caution">
    <text evidence="2">The sequence shown here is derived from an EMBL/GenBank/DDBJ whole genome shotgun (WGS) entry which is preliminary data.</text>
</comment>